<dbReference type="EMBL" id="BSDI01000017">
    <property type="protein sequence ID" value="GLH98474.1"/>
    <property type="molecule type" value="Genomic_DNA"/>
</dbReference>
<accession>A0ABQ5QXP4</accession>
<gene>
    <name evidence="3" type="ORF">Pa4123_37490</name>
</gene>
<dbReference type="CDD" id="cd03784">
    <property type="entry name" value="GT1_Gtf-like"/>
    <property type="match status" value="1"/>
</dbReference>
<reference evidence="3" key="1">
    <citation type="submission" date="2022-12" db="EMBL/GenBank/DDBJ databases">
        <title>New Phytohabitans aurantiacus sp. RD004123 nov., an actinomycete isolated from soil.</title>
        <authorList>
            <person name="Triningsih D.W."/>
            <person name="Harunari E."/>
            <person name="Igarashi Y."/>
        </authorList>
    </citation>
    <scope>NUCLEOTIDE SEQUENCE</scope>
    <source>
        <strain evidence="3">RD004123</strain>
    </source>
</reference>
<evidence type="ECO:0000313" key="3">
    <source>
        <dbReference type="EMBL" id="GLH98474.1"/>
    </source>
</evidence>
<dbReference type="InterPro" id="IPR004276">
    <property type="entry name" value="GlycoTrans_28_N"/>
</dbReference>
<protein>
    <submittedName>
        <fullName evidence="3">Glycosyl transferase</fullName>
    </submittedName>
</protein>
<name>A0ABQ5QXP4_9ACTN</name>
<dbReference type="Pfam" id="PF03033">
    <property type="entry name" value="Glyco_transf_28"/>
    <property type="match status" value="1"/>
</dbReference>
<organism evidence="3 4">
    <name type="scientific">Phytohabitans aurantiacus</name>
    <dbReference type="NCBI Taxonomy" id="3016789"/>
    <lineage>
        <taxon>Bacteria</taxon>
        <taxon>Bacillati</taxon>
        <taxon>Actinomycetota</taxon>
        <taxon>Actinomycetes</taxon>
        <taxon>Micromonosporales</taxon>
        <taxon>Micromonosporaceae</taxon>
    </lineage>
</organism>
<evidence type="ECO:0000259" key="1">
    <source>
        <dbReference type="Pfam" id="PF03033"/>
    </source>
</evidence>
<dbReference type="InterPro" id="IPR050426">
    <property type="entry name" value="Glycosyltransferase_28"/>
</dbReference>
<dbReference type="Proteomes" id="UP001144280">
    <property type="component" value="Unassembled WGS sequence"/>
</dbReference>
<keyword evidence="3" id="KW-0808">Transferase</keyword>
<dbReference type="Pfam" id="PF06722">
    <property type="entry name" value="EryCIII-like_C"/>
    <property type="match status" value="1"/>
</dbReference>
<dbReference type="InterPro" id="IPR002213">
    <property type="entry name" value="UDP_glucos_trans"/>
</dbReference>
<dbReference type="GO" id="GO:0016740">
    <property type="term" value="F:transferase activity"/>
    <property type="evidence" value="ECO:0007669"/>
    <property type="project" value="UniProtKB-KW"/>
</dbReference>
<proteinExistence type="predicted"/>
<dbReference type="PANTHER" id="PTHR48050">
    <property type="entry name" value="STEROL 3-BETA-GLUCOSYLTRANSFERASE"/>
    <property type="match status" value="1"/>
</dbReference>
<evidence type="ECO:0000259" key="2">
    <source>
        <dbReference type="Pfam" id="PF06722"/>
    </source>
</evidence>
<sequence length="432" mass="45929">MGIVCGGTRGDVEPYVALASALRAAGHEVAMAASVDAGQLVAAADAHFVPLDFDVQALVRESGGMVAGAGRRRAGFPGWKEMMARASGTIGDGIKALAKRSDVLVAGLGMDDHALAVAQAYEVPLVTAYFVPLAATADFPHPLLSRARLRPRPLAGPVNRATHRLAESVYWRDKQPQVNALRRSLGLPPASASVIATGERLGLTTLHHFSTTLVPRPRDWGPHQVITGYWRLPAEARRRLGEAEPPPDLVAWLAAGPAPVFLSLGSMMMAEPRRLVDLAVGAARRTGSRVLIGSGWTDLSGVADQLPAQVHAVGAVDHDWLFPRCAAIVHHGGSGTTAASLTAGRPNWVYSLFFDQPFWGSRVTRLGAGGHTYLVDLDLDRLGRALRHLARPEVRERAAACGERLRAEDGLGRAIEVLADVARRGDAPAQCP</sequence>
<keyword evidence="4" id="KW-1185">Reference proteome</keyword>
<dbReference type="InterPro" id="IPR010610">
    <property type="entry name" value="EryCIII-like_C"/>
</dbReference>
<feature type="domain" description="Erythromycin biosynthesis protein CIII-like C-terminal" evidence="2">
    <location>
        <begin position="304"/>
        <end position="398"/>
    </location>
</feature>
<dbReference type="PANTHER" id="PTHR48050:SF13">
    <property type="entry name" value="STEROL 3-BETA-GLUCOSYLTRANSFERASE UGT80A2"/>
    <property type="match status" value="1"/>
</dbReference>
<dbReference type="Gene3D" id="3.40.50.2000">
    <property type="entry name" value="Glycogen Phosphorylase B"/>
    <property type="match status" value="2"/>
</dbReference>
<dbReference type="SUPFAM" id="SSF53756">
    <property type="entry name" value="UDP-Glycosyltransferase/glycogen phosphorylase"/>
    <property type="match status" value="1"/>
</dbReference>
<evidence type="ECO:0000313" key="4">
    <source>
        <dbReference type="Proteomes" id="UP001144280"/>
    </source>
</evidence>
<feature type="domain" description="Glycosyltransferase family 28 N-terminal" evidence="1">
    <location>
        <begin position="3"/>
        <end position="63"/>
    </location>
</feature>
<comment type="caution">
    <text evidence="3">The sequence shown here is derived from an EMBL/GenBank/DDBJ whole genome shotgun (WGS) entry which is preliminary data.</text>
</comment>